<proteinExistence type="predicted"/>
<gene>
    <name evidence="1" type="ORF">C8Q71DRAFT_531858</name>
</gene>
<dbReference type="GeneID" id="71999900"/>
<accession>A0ABQ8KL73</accession>
<evidence type="ECO:0000313" key="2">
    <source>
        <dbReference type="Proteomes" id="UP000814176"/>
    </source>
</evidence>
<reference evidence="1 2" key="1">
    <citation type="journal article" date="2021" name="Environ. Microbiol.">
        <title>Gene family expansions and transcriptome signatures uncover fungal adaptations to wood decay.</title>
        <authorList>
            <person name="Hage H."/>
            <person name="Miyauchi S."/>
            <person name="Viragh M."/>
            <person name="Drula E."/>
            <person name="Min B."/>
            <person name="Chaduli D."/>
            <person name="Navarro D."/>
            <person name="Favel A."/>
            <person name="Norest M."/>
            <person name="Lesage-Meessen L."/>
            <person name="Balint B."/>
            <person name="Merenyi Z."/>
            <person name="de Eugenio L."/>
            <person name="Morin E."/>
            <person name="Martinez A.T."/>
            <person name="Baldrian P."/>
            <person name="Stursova M."/>
            <person name="Martinez M.J."/>
            <person name="Novotny C."/>
            <person name="Magnuson J.K."/>
            <person name="Spatafora J.W."/>
            <person name="Maurice S."/>
            <person name="Pangilinan J."/>
            <person name="Andreopoulos W."/>
            <person name="LaButti K."/>
            <person name="Hundley H."/>
            <person name="Na H."/>
            <person name="Kuo A."/>
            <person name="Barry K."/>
            <person name="Lipzen A."/>
            <person name="Henrissat B."/>
            <person name="Riley R."/>
            <person name="Ahrendt S."/>
            <person name="Nagy L.G."/>
            <person name="Grigoriev I.V."/>
            <person name="Martin F."/>
            <person name="Rosso M.N."/>
        </authorList>
    </citation>
    <scope>NUCLEOTIDE SEQUENCE [LARGE SCALE GENOMIC DNA]</scope>
    <source>
        <strain evidence="1 2">CIRM-BRFM 1785</strain>
    </source>
</reference>
<comment type="caution">
    <text evidence="1">The sequence shown here is derived from an EMBL/GenBank/DDBJ whole genome shotgun (WGS) entry which is preliminary data.</text>
</comment>
<dbReference type="RefSeq" id="XP_047780380.1">
    <property type="nucleotide sequence ID" value="XM_047919168.1"/>
</dbReference>
<dbReference type="EMBL" id="JADCUA010000007">
    <property type="protein sequence ID" value="KAH9838465.1"/>
    <property type="molecule type" value="Genomic_DNA"/>
</dbReference>
<organism evidence="1 2">
    <name type="scientific">Rhodofomes roseus</name>
    <dbReference type="NCBI Taxonomy" id="34475"/>
    <lineage>
        <taxon>Eukaryota</taxon>
        <taxon>Fungi</taxon>
        <taxon>Dikarya</taxon>
        <taxon>Basidiomycota</taxon>
        <taxon>Agaricomycotina</taxon>
        <taxon>Agaricomycetes</taxon>
        <taxon>Polyporales</taxon>
        <taxon>Rhodofomes</taxon>
    </lineage>
</organism>
<sequence>MKCDQWAGPHEVVCVSLGCPAASFPACSARVASAECPELPTSAAPGRDGYSDQRAPMIVASFPPSPQVSSATKLALMWRLPLCAFARAPRDADSSWSPVSPLGPHEYGTYTSTYTGRTPGSRTCASIGFAVVWRQISIRGNHLVPSGMTRPFHFVRRLWVGR</sequence>
<evidence type="ECO:0000313" key="1">
    <source>
        <dbReference type="EMBL" id="KAH9838465.1"/>
    </source>
</evidence>
<keyword evidence="2" id="KW-1185">Reference proteome</keyword>
<protein>
    <submittedName>
        <fullName evidence="1">Uncharacterized protein</fullName>
    </submittedName>
</protein>
<name>A0ABQ8KL73_9APHY</name>
<dbReference type="Proteomes" id="UP000814176">
    <property type="component" value="Unassembled WGS sequence"/>
</dbReference>